<accession>H2AZ74</accession>
<evidence type="ECO:0000256" key="6">
    <source>
        <dbReference type="ARBA" id="ARBA00023242"/>
    </source>
</evidence>
<evidence type="ECO:0000256" key="5">
    <source>
        <dbReference type="ARBA" id="ARBA00023204"/>
    </source>
</evidence>
<dbReference type="eggNOG" id="ENOG502RYEW">
    <property type="taxonomic scope" value="Eukaryota"/>
</dbReference>
<reference evidence="9 10" key="1">
    <citation type="journal article" date="2011" name="Proc. Natl. Acad. Sci. U.S.A.">
        <title>Evolutionary erosion of yeast sex chromosomes by mating-type switching accidents.</title>
        <authorList>
            <person name="Gordon J.L."/>
            <person name="Armisen D."/>
            <person name="Proux-Wera E."/>
            <person name="Oheigeartaigh S.S."/>
            <person name="Byrne K.P."/>
            <person name="Wolfe K.H."/>
        </authorList>
    </citation>
    <scope>NUCLEOTIDE SEQUENCE [LARGE SCALE GENOMIC DNA]</scope>
    <source>
        <strain evidence="10">ATCC 22294 / BCRC 22015 / CBS 2517 / CECT 1963 / NBRC 1671 / NRRL Y-8276</strain>
    </source>
</reference>
<evidence type="ECO:0000313" key="9">
    <source>
        <dbReference type="EMBL" id="CCF59630.1"/>
    </source>
</evidence>
<dbReference type="EMBL" id="HE650828">
    <property type="protein sequence ID" value="CCF59630.1"/>
    <property type="molecule type" value="Genomic_DNA"/>
</dbReference>
<keyword evidence="5" id="KW-0234">DNA repair</keyword>
<dbReference type="InParanoid" id="H2AZ74"/>
<dbReference type="GO" id="GO:0006310">
    <property type="term" value="P:DNA recombination"/>
    <property type="evidence" value="ECO:0007669"/>
    <property type="project" value="UniProtKB-KW"/>
</dbReference>
<dbReference type="GeneID" id="13887626"/>
<dbReference type="HOGENOM" id="CLU_022388_0_0_1"/>
<evidence type="ECO:0000313" key="10">
    <source>
        <dbReference type="Proteomes" id="UP000005220"/>
    </source>
</evidence>
<evidence type="ECO:0000256" key="8">
    <source>
        <dbReference type="SAM" id="MobiDB-lite"/>
    </source>
</evidence>
<keyword evidence="3" id="KW-0227">DNA damage</keyword>
<keyword evidence="10" id="KW-1185">Reference proteome</keyword>
<dbReference type="FunCoup" id="H2AZ74">
    <property type="interactions" value="57"/>
</dbReference>
<dbReference type="OrthoDB" id="4066789at2759"/>
<sequence length="643" mass="72309">MDIHRAQRNLLLIDEDENFIDSVAKDDDGVPKKTLAGTQVPDLELSSDEESTQENVVVSPEREVEPDIFINTQIQGKLDDIDHERAMKAKLGKFSHSPLKSPKKKSSQPLVNRVAKRSTKRVTKKTDGCPKPRAHNLLKQLSGKYGKVKDMIKSIDKDIAVSGKKGSTLQRYDTYNAEEWEIIKVRLLEKFPRSDSEEFKVVYEHLYGNEYGHHTLWSASQAGPSRLVSEIGREENERIDAERRNEFDTPSLNILSLSQVLEDNTVVESSSQGSIEPEHQGKTEDIEAAAEPTTIISDIEGSSDSEDLIITQVSPAKKDEVDEDIIITQVSPVKKDEDDEDLIITQASPVKTSGFVNADDLIIPDSQGESGTPIEISGDDFIMDNIPDLRKDNNGGDAVTYFQTPGTSPQRDLIDISTESFNVVKSLISPLKQESMTQASVQVPATRYATMTSIVTSASTQGGSSRNVLRCHLPQSVYRESFEAIKNQILNDTNDTDIVISDSEDEAANDSKPVYFELAPDNVQINETQHELHCSQLTFSQSMKELREKSRELGLKPSRQKSQLVESIEFATSKNFTNKHEIFDHLSELIRQSHLLEKIYRFQPLTFHELFNELVDLDKFTEYLDETTIREWADQNGVIIRNP</sequence>
<dbReference type="STRING" id="1071382.H2AZ74"/>
<feature type="region of interest" description="Disordered" evidence="8">
    <location>
        <begin position="93"/>
        <end position="112"/>
    </location>
</feature>
<evidence type="ECO:0000256" key="2">
    <source>
        <dbReference type="ARBA" id="ARBA00006661"/>
    </source>
</evidence>
<evidence type="ECO:0000256" key="3">
    <source>
        <dbReference type="ARBA" id="ARBA00022763"/>
    </source>
</evidence>
<dbReference type="InterPro" id="IPR018574">
    <property type="entry name" value="Structure-sp_endonuc_su_Slx4"/>
</dbReference>
<dbReference type="GO" id="GO:0006260">
    <property type="term" value="P:DNA replication"/>
    <property type="evidence" value="ECO:0007669"/>
    <property type="project" value="InterPro"/>
</dbReference>
<protein>
    <recommendedName>
        <fullName evidence="7">Structure-specific endonuclease subunit SLX4</fullName>
    </recommendedName>
</protein>
<name>H2AZ74_KAZAF</name>
<evidence type="ECO:0000256" key="7">
    <source>
        <dbReference type="ARBA" id="ARBA00029496"/>
    </source>
</evidence>
<keyword evidence="4" id="KW-0233">DNA recombination</keyword>
<dbReference type="Pfam" id="PF09494">
    <property type="entry name" value="Slx4"/>
    <property type="match status" value="1"/>
</dbReference>
<organism evidence="9 10">
    <name type="scientific">Kazachstania africana (strain ATCC 22294 / BCRC 22015 / CBS 2517 / CECT 1963 / NBRC 1671 / NRRL Y-8276)</name>
    <name type="common">Yeast</name>
    <name type="synonym">Kluyveromyces africanus</name>
    <dbReference type="NCBI Taxonomy" id="1071382"/>
    <lineage>
        <taxon>Eukaryota</taxon>
        <taxon>Fungi</taxon>
        <taxon>Dikarya</taxon>
        <taxon>Ascomycota</taxon>
        <taxon>Saccharomycotina</taxon>
        <taxon>Saccharomycetes</taxon>
        <taxon>Saccharomycetales</taxon>
        <taxon>Saccharomycetaceae</taxon>
        <taxon>Kazachstania</taxon>
    </lineage>
</organism>
<dbReference type="Proteomes" id="UP000005220">
    <property type="component" value="Chromosome 8"/>
</dbReference>
<evidence type="ECO:0000256" key="1">
    <source>
        <dbReference type="ARBA" id="ARBA00004123"/>
    </source>
</evidence>
<dbReference type="GO" id="GO:0033557">
    <property type="term" value="C:Slx1-Slx4 complex"/>
    <property type="evidence" value="ECO:0007669"/>
    <property type="project" value="InterPro"/>
</dbReference>
<comment type="similarity">
    <text evidence="2">Belongs to the SLX4 family.</text>
</comment>
<dbReference type="AlphaFoldDB" id="H2AZ74"/>
<gene>
    <name evidence="9" type="primary">KAFR0H02210</name>
    <name evidence="9" type="ORF">KAFR_0H02210</name>
</gene>
<keyword evidence="6" id="KW-0539">Nucleus</keyword>
<comment type="subcellular location">
    <subcellularLocation>
        <location evidence="1">Nucleus</location>
    </subcellularLocation>
</comment>
<dbReference type="KEGG" id="kaf:KAFR_0H02210"/>
<proteinExistence type="inferred from homology"/>
<evidence type="ECO:0000256" key="4">
    <source>
        <dbReference type="ARBA" id="ARBA00023172"/>
    </source>
</evidence>
<dbReference type="GO" id="GO:0006281">
    <property type="term" value="P:DNA repair"/>
    <property type="evidence" value="ECO:0007669"/>
    <property type="project" value="UniProtKB-KW"/>
</dbReference>
<feature type="region of interest" description="Disordered" evidence="8">
    <location>
        <begin position="23"/>
        <end position="57"/>
    </location>
</feature>
<dbReference type="RefSeq" id="XP_003958765.1">
    <property type="nucleotide sequence ID" value="XM_003958716.1"/>
</dbReference>